<name>A0A918UK36_9ACTN</name>
<accession>A0A918UK36</accession>
<reference evidence="2" key="1">
    <citation type="journal article" date="2014" name="Int. J. Syst. Evol. Microbiol.">
        <title>Complete genome sequence of Corynebacterium casei LMG S-19264T (=DSM 44701T), isolated from a smear-ripened cheese.</title>
        <authorList>
            <consortium name="US DOE Joint Genome Institute (JGI-PGF)"/>
            <person name="Walter F."/>
            <person name="Albersmeier A."/>
            <person name="Kalinowski J."/>
            <person name="Ruckert C."/>
        </authorList>
    </citation>
    <scope>NUCLEOTIDE SEQUENCE</scope>
    <source>
        <strain evidence="2">JCM 4988</strain>
    </source>
</reference>
<dbReference type="AlphaFoldDB" id="A0A918UK36"/>
<comment type="caution">
    <text evidence="2">The sequence shown here is derived from an EMBL/GenBank/DDBJ whole genome shotgun (WGS) entry which is preliminary data.</text>
</comment>
<keyword evidence="3" id="KW-1185">Reference proteome</keyword>
<feature type="compositionally biased region" description="Gly residues" evidence="1">
    <location>
        <begin position="114"/>
        <end position="130"/>
    </location>
</feature>
<evidence type="ECO:0000313" key="3">
    <source>
        <dbReference type="Proteomes" id="UP000630936"/>
    </source>
</evidence>
<organism evidence="2 3">
    <name type="scientific">Streptomyces inusitatus</name>
    <dbReference type="NCBI Taxonomy" id="68221"/>
    <lineage>
        <taxon>Bacteria</taxon>
        <taxon>Bacillati</taxon>
        <taxon>Actinomycetota</taxon>
        <taxon>Actinomycetes</taxon>
        <taxon>Kitasatosporales</taxon>
        <taxon>Streptomycetaceae</taxon>
        <taxon>Streptomyces</taxon>
    </lineage>
</organism>
<protein>
    <submittedName>
        <fullName evidence="2">Uncharacterized protein</fullName>
    </submittedName>
</protein>
<dbReference type="Proteomes" id="UP000630936">
    <property type="component" value="Unassembled WGS sequence"/>
</dbReference>
<evidence type="ECO:0000256" key="1">
    <source>
        <dbReference type="SAM" id="MobiDB-lite"/>
    </source>
</evidence>
<reference evidence="2" key="2">
    <citation type="submission" date="2020-09" db="EMBL/GenBank/DDBJ databases">
        <authorList>
            <person name="Sun Q."/>
            <person name="Ohkuma M."/>
        </authorList>
    </citation>
    <scope>NUCLEOTIDE SEQUENCE</scope>
    <source>
        <strain evidence="2">JCM 4988</strain>
    </source>
</reference>
<feature type="region of interest" description="Disordered" evidence="1">
    <location>
        <begin position="114"/>
        <end position="203"/>
    </location>
</feature>
<evidence type="ECO:0000313" key="2">
    <source>
        <dbReference type="EMBL" id="GGZ15558.1"/>
    </source>
</evidence>
<gene>
    <name evidence="2" type="ORF">GCM10010387_04930</name>
</gene>
<proteinExistence type="predicted"/>
<dbReference type="EMBL" id="BMWG01000001">
    <property type="protein sequence ID" value="GGZ15558.1"/>
    <property type="molecule type" value="Genomic_DNA"/>
</dbReference>
<sequence>MEDDGPAAVGPASARRLSDASGVPLAAVAVDPVDREDTGSVVAEEVGAAGFPAPDVGDAVGDVGEVGVGVGVGVWGRVGVGDPVEVGEGSGGPVGFGGVWVGFGGVGGGVGVGLGPGGGDGSGGSGGSGQGRSTRTDTETFTHTGLGPPPAADPWAHTSPGRWIRTDTRAETWGGTRPFGPLVTPPAPPGTGGTAFDGTARTTALSTGPLGAAAATTPCEPSTAAIPSALNCLIPATFAR</sequence>